<gene>
    <name evidence="1" type="ORF">Tsubulata_026058</name>
</gene>
<reference evidence="1" key="1">
    <citation type="submission" date="2022-02" db="EMBL/GenBank/DDBJ databases">
        <authorList>
            <person name="Henning P.M."/>
            <person name="McCubbin A.G."/>
            <person name="Shore J.S."/>
        </authorList>
    </citation>
    <scope>NUCLEOTIDE SEQUENCE</scope>
    <source>
        <strain evidence="1">F60SS</strain>
        <tissue evidence="1">Leaves</tissue>
    </source>
</reference>
<dbReference type="AlphaFoldDB" id="A0A9Q0FQG1"/>
<evidence type="ECO:0000313" key="2">
    <source>
        <dbReference type="Proteomes" id="UP001141552"/>
    </source>
</evidence>
<reference evidence="1" key="2">
    <citation type="journal article" date="2023" name="Plants (Basel)">
        <title>Annotation of the Turnera subulata (Passifloraceae) Draft Genome Reveals the S-Locus Evolved after the Divergence of Turneroideae from Passifloroideae in a Stepwise Manner.</title>
        <authorList>
            <person name="Henning P.M."/>
            <person name="Roalson E.H."/>
            <person name="Mir W."/>
            <person name="McCubbin A.G."/>
            <person name="Shore J.S."/>
        </authorList>
    </citation>
    <scope>NUCLEOTIDE SEQUENCE</scope>
    <source>
        <strain evidence="1">F60SS</strain>
    </source>
</reference>
<proteinExistence type="predicted"/>
<dbReference type="Proteomes" id="UP001141552">
    <property type="component" value="Unassembled WGS sequence"/>
</dbReference>
<evidence type="ECO:0000313" key="1">
    <source>
        <dbReference type="EMBL" id="KAJ4835863.1"/>
    </source>
</evidence>
<accession>A0A9Q0FQG1</accession>
<organism evidence="1 2">
    <name type="scientific">Turnera subulata</name>
    <dbReference type="NCBI Taxonomy" id="218843"/>
    <lineage>
        <taxon>Eukaryota</taxon>
        <taxon>Viridiplantae</taxon>
        <taxon>Streptophyta</taxon>
        <taxon>Embryophyta</taxon>
        <taxon>Tracheophyta</taxon>
        <taxon>Spermatophyta</taxon>
        <taxon>Magnoliopsida</taxon>
        <taxon>eudicotyledons</taxon>
        <taxon>Gunneridae</taxon>
        <taxon>Pentapetalae</taxon>
        <taxon>rosids</taxon>
        <taxon>fabids</taxon>
        <taxon>Malpighiales</taxon>
        <taxon>Passifloraceae</taxon>
        <taxon>Turnera</taxon>
    </lineage>
</organism>
<name>A0A9Q0FQG1_9ROSI</name>
<dbReference type="EMBL" id="JAKUCV010004277">
    <property type="protein sequence ID" value="KAJ4835863.1"/>
    <property type="molecule type" value="Genomic_DNA"/>
</dbReference>
<sequence>MAKDLCMVGSPKWRRQVFGDREWVFQTRQNQLVELGGFFALLVVKVLDMKYHSKISRTRDAVNVRGDAKLIGHVYRWRAHHVKNEP</sequence>
<protein>
    <submittedName>
        <fullName evidence="1">Uncharacterized protein</fullName>
    </submittedName>
</protein>
<keyword evidence="2" id="KW-1185">Reference proteome</keyword>
<comment type="caution">
    <text evidence="1">The sequence shown here is derived from an EMBL/GenBank/DDBJ whole genome shotgun (WGS) entry which is preliminary data.</text>
</comment>